<dbReference type="InterPro" id="IPR007055">
    <property type="entry name" value="BON_dom"/>
</dbReference>
<dbReference type="AlphaFoldDB" id="A0A376ACN5"/>
<keyword evidence="3" id="KW-1185">Reference proteome</keyword>
<sequence>MVFKPQRFHDEKPVVELEHDNQESLETAVARQLAISQGIDASRISVTASGTTIFLSGSLLDEGEIDRAIEIVLAVPGVEKITHDLQVG</sequence>
<dbReference type="RefSeq" id="WP_115668479.1">
    <property type="nucleotide sequence ID" value="NZ_UEYP01000001.1"/>
</dbReference>
<reference evidence="3" key="1">
    <citation type="submission" date="2018-07" db="EMBL/GenBank/DDBJ databases">
        <authorList>
            <person name="Peiro R."/>
            <person name="Begona"/>
            <person name="Cbmso G."/>
            <person name="Lopez M."/>
            <person name="Gonzalez S."/>
        </authorList>
    </citation>
    <scope>NUCLEOTIDE SEQUENCE [LARGE SCALE GENOMIC DNA]</scope>
</reference>
<organism evidence="2 3">
    <name type="scientific">Ciceribacter selenitireducens ATCC BAA-1503</name>
    <dbReference type="NCBI Taxonomy" id="1336235"/>
    <lineage>
        <taxon>Bacteria</taxon>
        <taxon>Pseudomonadati</taxon>
        <taxon>Pseudomonadota</taxon>
        <taxon>Alphaproteobacteria</taxon>
        <taxon>Hyphomicrobiales</taxon>
        <taxon>Rhizobiaceae</taxon>
        <taxon>Ciceribacter</taxon>
    </lineage>
</organism>
<name>A0A376ACN5_9HYPH</name>
<dbReference type="Pfam" id="PF04972">
    <property type="entry name" value="BON"/>
    <property type="match status" value="1"/>
</dbReference>
<protein>
    <recommendedName>
        <fullName evidence="1">BON domain-containing protein</fullName>
    </recommendedName>
</protein>
<gene>
    <name evidence="2" type="ORF">RHIZ70_1118</name>
</gene>
<evidence type="ECO:0000259" key="1">
    <source>
        <dbReference type="PROSITE" id="PS50914"/>
    </source>
</evidence>
<dbReference type="EMBL" id="UEYP01000001">
    <property type="protein sequence ID" value="SSC65410.1"/>
    <property type="molecule type" value="Genomic_DNA"/>
</dbReference>
<evidence type="ECO:0000313" key="2">
    <source>
        <dbReference type="EMBL" id="SSC65410.1"/>
    </source>
</evidence>
<dbReference type="OrthoDB" id="7916339at2"/>
<dbReference type="Proteomes" id="UP000254764">
    <property type="component" value="Unassembled WGS sequence"/>
</dbReference>
<feature type="domain" description="BON" evidence="1">
    <location>
        <begin position="21"/>
        <end position="88"/>
    </location>
</feature>
<accession>A0A376ACN5</accession>
<dbReference type="PROSITE" id="PS50914">
    <property type="entry name" value="BON"/>
    <property type="match status" value="1"/>
</dbReference>
<evidence type="ECO:0000313" key="3">
    <source>
        <dbReference type="Proteomes" id="UP000254764"/>
    </source>
</evidence>
<dbReference type="Gene3D" id="3.30.1340.30">
    <property type="match status" value="1"/>
</dbReference>
<proteinExistence type="predicted"/>